<name>A0A941DVK1_9BACI</name>
<dbReference type="RefSeq" id="WP_026679896.1">
    <property type="nucleotide sequence ID" value="NZ_BAAACY010000040.1"/>
</dbReference>
<keyword evidence="1" id="KW-0812">Transmembrane</keyword>
<feature type="transmembrane region" description="Helical" evidence="1">
    <location>
        <begin position="62"/>
        <end position="83"/>
    </location>
</feature>
<organism evidence="2 3">
    <name type="scientific">Virgibacillus salarius</name>
    <dbReference type="NCBI Taxonomy" id="447199"/>
    <lineage>
        <taxon>Bacteria</taxon>
        <taxon>Bacillati</taxon>
        <taxon>Bacillota</taxon>
        <taxon>Bacilli</taxon>
        <taxon>Bacillales</taxon>
        <taxon>Bacillaceae</taxon>
        <taxon>Virgibacillus</taxon>
    </lineage>
</organism>
<accession>A0A941DVK1</accession>
<evidence type="ECO:0000256" key="1">
    <source>
        <dbReference type="SAM" id="Phobius"/>
    </source>
</evidence>
<keyword evidence="3" id="KW-1185">Reference proteome</keyword>
<dbReference type="Proteomes" id="UP000675284">
    <property type="component" value="Unassembled WGS sequence"/>
</dbReference>
<feature type="transmembrane region" description="Helical" evidence="1">
    <location>
        <begin position="20"/>
        <end position="42"/>
    </location>
</feature>
<feature type="transmembrane region" description="Helical" evidence="1">
    <location>
        <begin position="180"/>
        <end position="197"/>
    </location>
</feature>
<evidence type="ECO:0000313" key="2">
    <source>
        <dbReference type="EMBL" id="MBR7796521.1"/>
    </source>
</evidence>
<keyword evidence="1" id="KW-0472">Membrane</keyword>
<feature type="transmembrane region" description="Helical" evidence="1">
    <location>
        <begin position="103"/>
        <end position="122"/>
    </location>
</feature>
<protein>
    <submittedName>
        <fullName evidence="2">Uncharacterized protein</fullName>
    </submittedName>
</protein>
<dbReference type="AlphaFoldDB" id="A0A941DVK1"/>
<dbReference type="EMBL" id="JAGSOT010000028">
    <property type="protein sequence ID" value="MBR7796521.1"/>
    <property type="molecule type" value="Genomic_DNA"/>
</dbReference>
<feature type="transmembrane region" description="Helical" evidence="1">
    <location>
        <begin position="152"/>
        <end position="173"/>
    </location>
</feature>
<sequence>MSLNSISFRSLVYSQYIYKLKSYIGLFNSLVVLQLLAILFALGGSGMSGTSGYGIRIDVNYYSADLVIIFTILWAFFSSILMTTRSYQEESYTFVTNRLSNNLSNIAVILTMSIISGSTALLSKPLMKVVLYVIGDTFFIEAETAISRMDQLSGIIATILYILLAGSIGYLIGTVAQMHRLLTIIVPVVFIGILVAFDGEGQFTSKVTAFYYQETSILLFSAKMVVTIALLCSAATLLSNRKEVRQ</sequence>
<gene>
    <name evidence="2" type="ORF">KCX74_10775</name>
</gene>
<comment type="caution">
    <text evidence="2">The sequence shown here is derived from an EMBL/GenBank/DDBJ whole genome shotgun (WGS) entry which is preliminary data.</text>
</comment>
<keyword evidence="1" id="KW-1133">Transmembrane helix</keyword>
<evidence type="ECO:0000313" key="3">
    <source>
        <dbReference type="Proteomes" id="UP000675284"/>
    </source>
</evidence>
<proteinExistence type="predicted"/>
<feature type="transmembrane region" description="Helical" evidence="1">
    <location>
        <begin position="217"/>
        <end position="238"/>
    </location>
</feature>
<reference evidence="2" key="1">
    <citation type="submission" date="2021-04" db="EMBL/GenBank/DDBJ databases">
        <title>Isolation and polyphasic classification of algal microorganism.</title>
        <authorList>
            <person name="Wang S."/>
        </authorList>
    </citation>
    <scope>NUCLEOTIDE SEQUENCE</scope>
    <source>
        <strain evidence="2">720a</strain>
    </source>
</reference>